<feature type="non-terminal residue" evidence="1">
    <location>
        <position position="153"/>
    </location>
</feature>
<protein>
    <submittedName>
        <fullName evidence="1">Uncharacterized protein</fullName>
    </submittedName>
</protein>
<gene>
    <name evidence="1" type="ORF">G0X02_00470</name>
</gene>
<evidence type="ECO:0000313" key="1">
    <source>
        <dbReference type="EMBL" id="NFV98580.1"/>
    </source>
</evidence>
<reference evidence="1" key="1">
    <citation type="submission" date="2020-02" db="EMBL/GenBank/DDBJ databases">
        <title>Novel Insights Into The Classification of Staphylococcal Beta-Lactamases In Relation To The Cefazolin Inoculum Effect.</title>
        <authorList>
            <person name="Carvajal L.P."/>
            <person name="Rincon S."/>
            <person name="Echeverri A."/>
            <person name="Porras J."/>
            <person name="Rios R."/>
            <person name="Ordonez K."/>
            <person name="Seas C."/>
            <person name="Gomez-Villegas S."/>
            <person name="Diaz L."/>
            <person name="Arias C.A."/>
            <person name="Reyes J."/>
        </authorList>
    </citation>
    <scope>NUCLEOTIDE SEQUENCE</scope>
    <source>
        <strain evidence="1">UCL372</strain>
    </source>
</reference>
<dbReference type="EMBL" id="JAAJQV010000004">
    <property type="protein sequence ID" value="NFV98580.1"/>
    <property type="molecule type" value="Genomic_DNA"/>
</dbReference>
<sequence length="153" mass="17811">MNKVRMVTYEPMIFKKRKGNKIVKNNVDILPYLDASFRTEPSLNVEYQGISSLCRGEKLAPKLKKGDKVVYIAKKNKYDQDFKHWRLVAILEVIEIKSCHYAASKWYEENNYTLPKNCIVDGNPPLTLDKTTVKDQSTIDERERGYNLSLIHI</sequence>
<accession>A0A6G4IQ65</accession>
<name>A0A6G4IQ65_STAAU</name>
<organism evidence="1">
    <name type="scientific">Staphylococcus aureus</name>
    <dbReference type="NCBI Taxonomy" id="1280"/>
    <lineage>
        <taxon>Bacteria</taxon>
        <taxon>Bacillati</taxon>
        <taxon>Bacillota</taxon>
        <taxon>Bacilli</taxon>
        <taxon>Bacillales</taxon>
        <taxon>Staphylococcaceae</taxon>
        <taxon>Staphylococcus</taxon>
    </lineage>
</organism>
<comment type="caution">
    <text evidence="1">The sequence shown here is derived from an EMBL/GenBank/DDBJ whole genome shotgun (WGS) entry which is preliminary data.</text>
</comment>
<proteinExistence type="predicted"/>
<dbReference type="AlphaFoldDB" id="A0A6G4IQ65"/>